<dbReference type="InterPro" id="IPR007685">
    <property type="entry name" value="RelA_SpoT"/>
</dbReference>
<feature type="domain" description="RelA/SpoT" evidence="2">
    <location>
        <begin position="100"/>
        <end position="265"/>
    </location>
</feature>
<accession>A0AAJ0GX81</accession>
<evidence type="ECO:0000313" key="3">
    <source>
        <dbReference type="EMBL" id="KAK3307767.1"/>
    </source>
</evidence>
<dbReference type="PANTHER" id="PTHR41773">
    <property type="entry name" value="GTP PYROPHOSPHATASE-RELATED"/>
    <property type="match status" value="1"/>
</dbReference>
<dbReference type="InterPro" id="IPR043519">
    <property type="entry name" value="NT_sf"/>
</dbReference>
<reference evidence="3" key="1">
    <citation type="journal article" date="2023" name="Mol. Phylogenet. Evol.">
        <title>Genome-scale phylogeny and comparative genomics of the fungal order Sordariales.</title>
        <authorList>
            <person name="Hensen N."/>
            <person name="Bonometti L."/>
            <person name="Westerberg I."/>
            <person name="Brannstrom I.O."/>
            <person name="Guillou S."/>
            <person name="Cros-Aarteil S."/>
            <person name="Calhoun S."/>
            <person name="Haridas S."/>
            <person name="Kuo A."/>
            <person name="Mondo S."/>
            <person name="Pangilinan J."/>
            <person name="Riley R."/>
            <person name="LaButti K."/>
            <person name="Andreopoulos B."/>
            <person name="Lipzen A."/>
            <person name="Chen C."/>
            <person name="Yan M."/>
            <person name="Daum C."/>
            <person name="Ng V."/>
            <person name="Clum A."/>
            <person name="Steindorff A."/>
            <person name="Ohm R.A."/>
            <person name="Martin F."/>
            <person name="Silar P."/>
            <person name="Natvig D.O."/>
            <person name="Lalanne C."/>
            <person name="Gautier V."/>
            <person name="Ament-Velasquez S.L."/>
            <person name="Kruys A."/>
            <person name="Hutchinson M.I."/>
            <person name="Powell A.J."/>
            <person name="Barry K."/>
            <person name="Miller A.N."/>
            <person name="Grigoriev I.V."/>
            <person name="Debuchy R."/>
            <person name="Gladieux P."/>
            <person name="Hiltunen Thoren M."/>
            <person name="Johannesson H."/>
        </authorList>
    </citation>
    <scope>NUCLEOTIDE SEQUENCE</scope>
    <source>
        <strain evidence="3">CBS 333.67</strain>
    </source>
</reference>
<dbReference type="SUPFAM" id="SSF81301">
    <property type="entry name" value="Nucleotidyltransferase"/>
    <property type="match status" value="1"/>
</dbReference>
<dbReference type="RefSeq" id="XP_062723547.1">
    <property type="nucleotide sequence ID" value="XM_062871383.1"/>
</dbReference>
<evidence type="ECO:0000313" key="4">
    <source>
        <dbReference type="Proteomes" id="UP001273166"/>
    </source>
</evidence>
<dbReference type="PANTHER" id="PTHR41773:SF1">
    <property type="entry name" value="RELA_SPOT DOMAIN-CONTAINING PROTEIN"/>
    <property type="match status" value="1"/>
</dbReference>
<keyword evidence="4" id="KW-1185">Reference proteome</keyword>
<feature type="region of interest" description="Disordered" evidence="1">
    <location>
        <begin position="181"/>
        <end position="200"/>
    </location>
</feature>
<dbReference type="Proteomes" id="UP001273166">
    <property type="component" value="Unassembled WGS sequence"/>
</dbReference>
<sequence length="502" mass="58000">MADEEDAQFEELLHEFALEYRRRTRSLEAHMDAAKRKLESEMGGLREAMNVRHMPVSSRLKDEAKALRTLRRRQEDRKQLRSLREMVEARGFETWEQYCREWGMADKVHESEPFESVEQMFAAMHDLAGIRVSIYFPTDVQKVVDFLREHFRIVEGPSQKGGLARDLQKVRRLVERQRQIDSAAAEEEAPGAQEAQAGPVPGPGLDLTFSGYRATHVVICHKSLDFDQHARGEDVVNIEVQIGSIIMHAWSDIEHDILYKPSATGEPSADVVRMLDLINGIVMTGEVALQQLASVAAAETARQAEDRRKTAVDWPYMLPWFDKYFADRNIFVPPRKNQWMTPQYLFQVLRATDEHTYGRVEELLDSMGAKPEEHLSVLLLQHIGRDTFPFQDLPSSGLPLQYATTWNARYWATCLVNTFNLASFMNSFPSMYWTITQRWNDEENKQVYPYRPTFAEFLDILHPTKPQRKIDREPWMILFCKRILSTTCKALVSSYSSALSFS</sequence>
<comment type="caution">
    <text evidence="3">The sequence shown here is derived from an EMBL/GenBank/DDBJ whole genome shotgun (WGS) entry which is preliminary data.</text>
</comment>
<evidence type="ECO:0000256" key="1">
    <source>
        <dbReference type="SAM" id="MobiDB-lite"/>
    </source>
</evidence>
<reference evidence="3" key="2">
    <citation type="submission" date="2023-06" db="EMBL/GenBank/DDBJ databases">
        <authorList>
            <consortium name="Lawrence Berkeley National Laboratory"/>
            <person name="Mondo S.J."/>
            <person name="Hensen N."/>
            <person name="Bonometti L."/>
            <person name="Westerberg I."/>
            <person name="Brannstrom I.O."/>
            <person name="Guillou S."/>
            <person name="Cros-Aarteil S."/>
            <person name="Calhoun S."/>
            <person name="Haridas S."/>
            <person name="Kuo A."/>
            <person name="Pangilinan J."/>
            <person name="Riley R."/>
            <person name="Labutti K."/>
            <person name="Andreopoulos B."/>
            <person name="Lipzen A."/>
            <person name="Chen C."/>
            <person name="Yanf M."/>
            <person name="Daum C."/>
            <person name="Ng V."/>
            <person name="Clum A."/>
            <person name="Steindorff A."/>
            <person name="Ohm R."/>
            <person name="Martin F."/>
            <person name="Silar P."/>
            <person name="Natvig D."/>
            <person name="Lalanne C."/>
            <person name="Gautier V."/>
            <person name="Ament-Velasquez S.L."/>
            <person name="Kruys A."/>
            <person name="Hutchinson M.I."/>
            <person name="Powell A.J."/>
            <person name="Barry K."/>
            <person name="Miller A.N."/>
            <person name="Grigoriev I.V."/>
            <person name="Debuchy R."/>
            <person name="Gladieux P."/>
            <person name="Thoren M.H."/>
            <person name="Johannesson H."/>
        </authorList>
    </citation>
    <scope>NUCLEOTIDE SEQUENCE</scope>
    <source>
        <strain evidence="3">CBS 333.67</strain>
    </source>
</reference>
<dbReference type="AlphaFoldDB" id="A0AAJ0GX81"/>
<dbReference type="CDD" id="cd05399">
    <property type="entry name" value="NT_Rel-Spo_like"/>
    <property type="match status" value="1"/>
</dbReference>
<dbReference type="Pfam" id="PF04607">
    <property type="entry name" value="RelA_SpoT"/>
    <property type="match status" value="1"/>
</dbReference>
<dbReference type="GeneID" id="87890212"/>
<gene>
    <name evidence="3" type="ORF">B0T15DRAFT_84516</name>
</gene>
<dbReference type="EMBL" id="JAUDZG010000002">
    <property type="protein sequence ID" value="KAK3307767.1"/>
    <property type="molecule type" value="Genomic_DNA"/>
</dbReference>
<proteinExistence type="predicted"/>
<dbReference type="Gene3D" id="3.30.460.10">
    <property type="entry name" value="Beta Polymerase, domain 2"/>
    <property type="match status" value="1"/>
</dbReference>
<feature type="compositionally biased region" description="Low complexity" evidence="1">
    <location>
        <begin position="190"/>
        <end position="199"/>
    </location>
</feature>
<name>A0AAJ0GX81_9PEZI</name>
<protein>
    <recommendedName>
        <fullName evidence="2">RelA/SpoT domain-containing protein</fullName>
    </recommendedName>
</protein>
<evidence type="ECO:0000259" key="2">
    <source>
        <dbReference type="SMART" id="SM00954"/>
    </source>
</evidence>
<dbReference type="GO" id="GO:0015969">
    <property type="term" value="P:guanosine tetraphosphate metabolic process"/>
    <property type="evidence" value="ECO:0007669"/>
    <property type="project" value="InterPro"/>
</dbReference>
<organism evidence="3 4">
    <name type="scientific">Chaetomium strumarium</name>
    <dbReference type="NCBI Taxonomy" id="1170767"/>
    <lineage>
        <taxon>Eukaryota</taxon>
        <taxon>Fungi</taxon>
        <taxon>Dikarya</taxon>
        <taxon>Ascomycota</taxon>
        <taxon>Pezizomycotina</taxon>
        <taxon>Sordariomycetes</taxon>
        <taxon>Sordariomycetidae</taxon>
        <taxon>Sordariales</taxon>
        <taxon>Chaetomiaceae</taxon>
        <taxon>Chaetomium</taxon>
    </lineage>
</organism>
<dbReference type="SMART" id="SM00954">
    <property type="entry name" value="RelA_SpoT"/>
    <property type="match status" value="1"/>
</dbReference>